<sequence length="210" mass="21501">MRNVLERTRIVPAVVAFTAAAFGLTATAASAANVAAPIVGRGSLVLQDDTTGAAVSCATSEFEGETPSYPPPPGLLFRITEWTLSDSSTPDGRCVGTFDVGPGNPGPFEVHFYSPPVATGQVRHVTGSLHGSDGCDATFTGPGGTPGTITGNYNDTTSEFQISGGDLVVTSANPYCDPTLIRVGDQIELDGAHVISPKIVIPPSTVGPRS</sequence>
<accession>A0ABN3PSE9</accession>
<dbReference type="RefSeq" id="WP_344542059.1">
    <property type="nucleotide sequence ID" value="NZ_BAAATD010000004.1"/>
</dbReference>
<proteinExistence type="predicted"/>
<evidence type="ECO:0000313" key="2">
    <source>
        <dbReference type="EMBL" id="GAA2598273.1"/>
    </source>
</evidence>
<name>A0ABN3PSE9_9ACTN</name>
<dbReference type="Proteomes" id="UP001501509">
    <property type="component" value="Unassembled WGS sequence"/>
</dbReference>
<reference evidence="2 3" key="1">
    <citation type="journal article" date="2019" name="Int. J. Syst. Evol. Microbiol.">
        <title>The Global Catalogue of Microorganisms (GCM) 10K type strain sequencing project: providing services to taxonomists for standard genome sequencing and annotation.</title>
        <authorList>
            <consortium name="The Broad Institute Genomics Platform"/>
            <consortium name="The Broad Institute Genome Sequencing Center for Infectious Disease"/>
            <person name="Wu L."/>
            <person name="Ma J."/>
        </authorList>
    </citation>
    <scope>NUCLEOTIDE SEQUENCE [LARGE SCALE GENOMIC DNA]</scope>
    <source>
        <strain evidence="2 3">JCM 6833</strain>
    </source>
</reference>
<dbReference type="EMBL" id="BAAATD010000004">
    <property type="protein sequence ID" value="GAA2598273.1"/>
    <property type="molecule type" value="Genomic_DNA"/>
</dbReference>
<feature type="signal peptide" evidence="1">
    <location>
        <begin position="1"/>
        <end position="31"/>
    </location>
</feature>
<feature type="chain" id="PRO_5046923901" description="Secreted protein" evidence="1">
    <location>
        <begin position="32"/>
        <end position="210"/>
    </location>
</feature>
<keyword evidence="1" id="KW-0732">Signal</keyword>
<comment type="caution">
    <text evidence="2">The sequence shown here is derived from an EMBL/GenBank/DDBJ whole genome shotgun (WGS) entry which is preliminary data.</text>
</comment>
<organism evidence="2 3">
    <name type="scientific">Actinomadura fulvescens</name>
    <dbReference type="NCBI Taxonomy" id="46160"/>
    <lineage>
        <taxon>Bacteria</taxon>
        <taxon>Bacillati</taxon>
        <taxon>Actinomycetota</taxon>
        <taxon>Actinomycetes</taxon>
        <taxon>Streptosporangiales</taxon>
        <taxon>Thermomonosporaceae</taxon>
        <taxon>Actinomadura</taxon>
    </lineage>
</organism>
<gene>
    <name evidence="2" type="ORF">GCM10010411_34750</name>
</gene>
<evidence type="ECO:0008006" key="4">
    <source>
        <dbReference type="Google" id="ProtNLM"/>
    </source>
</evidence>
<evidence type="ECO:0000256" key="1">
    <source>
        <dbReference type="SAM" id="SignalP"/>
    </source>
</evidence>
<evidence type="ECO:0000313" key="3">
    <source>
        <dbReference type="Proteomes" id="UP001501509"/>
    </source>
</evidence>
<keyword evidence="3" id="KW-1185">Reference proteome</keyword>
<protein>
    <recommendedName>
        <fullName evidence="4">Secreted protein</fullName>
    </recommendedName>
</protein>